<name>A0ABM6YA16_9LEPT</name>
<reference evidence="1 2" key="1">
    <citation type="submission" date="2018-09" db="EMBL/GenBank/DDBJ databases">
        <title>Complete Genome sequences of three Leptospira mayottensis isolates obtained from Tenrecid mammals endemic to the Malagasy region.</title>
        <authorList>
            <person name="Cordonin C."/>
            <person name="Toty C."/>
        </authorList>
    </citation>
    <scope>NUCLEOTIDE SEQUENCE [LARGE SCALE GENOMIC DNA]</scope>
    <source>
        <strain evidence="1 2">MDI222</strain>
    </source>
</reference>
<keyword evidence="2" id="KW-1185">Reference proteome</keyword>
<proteinExistence type="predicted"/>
<accession>A0ABM6YA16</accession>
<dbReference type="EMBL" id="CP030144">
    <property type="protein sequence ID" value="AXR64848.1"/>
    <property type="molecule type" value="Genomic_DNA"/>
</dbReference>
<evidence type="ECO:0000313" key="2">
    <source>
        <dbReference type="Proteomes" id="UP000258889"/>
    </source>
</evidence>
<sequence>MIPIYFHLQSFPNIQILIDSYFLELVPNQDLIVISLLKSLPQNYRSLDENLTIIKYAWKLVNFQKDITCGTSIFDYELTESL</sequence>
<gene>
    <name evidence="1" type="ORF">DQM28_12090</name>
</gene>
<organism evidence="1 2">
    <name type="scientific">Leptospira mayottensis</name>
    <dbReference type="NCBI Taxonomy" id="1137606"/>
    <lineage>
        <taxon>Bacteria</taxon>
        <taxon>Pseudomonadati</taxon>
        <taxon>Spirochaetota</taxon>
        <taxon>Spirochaetia</taxon>
        <taxon>Leptospirales</taxon>
        <taxon>Leptospiraceae</taxon>
        <taxon>Leptospira</taxon>
    </lineage>
</organism>
<dbReference type="Proteomes" id="UP000258889">
    <property type="component" value="Chromosome i"/>
</dbReference>
<evidence type="ECO:0000313" key="1">
    <source>
        <dbReference type="EMBL" id="AXR64848.1"/>
    </source>
</evidence>
<protein>
    <submittedName>
        <fullName evidence="1">Uncharacterized protein</fullName>
    </submittedName>
</protein>